<dbReference type="FunFam" id="1.25.40.10:FF:000073">
    <property type="entry name" value="Pentatricopeptide repeat-containing protein chloroplastic"/>
    <property type="match status" value="1"/>
</dbReference>
<dbReference type="GO" id="GO:0009451">
    <property type="term" value="P:RNA modification"/>
    <property type="evidence" value="ECO:0007669"/>
    <property type="project" value="InterPro"/>
</dbReference>
<dbReference type="NCBIfam" id="TIGR00756">
    <property type="entry name" value="PPR"/>
    <property type="match status" value="6"/>
</dbReference>
<feature type="repeat" description="PPR" evidence="2">
    <location>
        <begin position="746"/>
        <end position="780"/>
    </location>
</feature>
<sequence>MSFLQFSFIPSNILSSSNTFPATSIKLKYKVSARNVSLEDKTELKKTHPDTHFTSLSRNDVYLRSHRVESKIKVEELLTLLSHCTVNKQTHVLDSKKIHAQVVKTGLELNAVVGNKVVMSYSRNAASLDDARKLFDKITDRTVPAYSVLIGACCRAQRWEDVVFLVWLMVDEGLKPDKFLIPTVLKACSALEILGFGRMVHGYVVRNKLELDVFVGNALIDMYANCGDLGSSRRVFDLMPERDVVSWTALVSAYMDVGSLEEARDVFDSMQLNGVKPDVISWNALVSGFARNGKIDESLRLLEEIRGIGLKPGVSSWNGIISGCVQNEYFEDAFIVFNQMLWSFGKPNAVTFACILPACGALSDLLLGKGMHACALKCDLLGNIFVGGSLIDMYSKCGRRDLAERVFMKMEIKNTAVINEIIMAYVNEGNMMEASVQLYSMLNHGLKPDMITYNTMLSGFAREGQKEDAFKFLSDMIQMGLVPNIVTMNVLISGFQKSGLSGEAIKLFRIMQLPSGIISLAKDNFKACECFSAGVSSLSIQPNCVTSTSALASCADLNALGKGREIHGYILRNGLEPNIFVSSGLVDMYAKCDDMYSASKVFYKIVDKNTVSWNIFMAGLINNTEAEEALNFFPKMLGDGLDPSSITFMVLLSACSYIASLGVGRKLHGFILKSGFGEFRAALSSALIGMYVKCGSITEARVVFDSELQKDIALWNAMISGYSVHGMAKDAIDLFQQLKASGLEPDHITFTALLSACIPEGMLEQGWKYFNLMDSYGIKPNLEHYTCMVGIMCGADLLEEALYFIKRMPHAPDACVWATLLKACQVHTNPEMGERAAKAFFELEPNNASKYLLLSNTHAMAGMWESGSNLKSMMTGRRLLSIKECSSIDVGNMIYKFKGGESSHLKLEDIMYMWDKMASEMEHVGFLPLDPVLTGEGNLNPISCFHSEKLAICFGLIALDANSPVRISKNLRMCIDCHTSVKHISRIAGREIFVMDGSFYHHFKDGICRCQDRW</sequence>
<accession>A0A835HL59</accession>
<evidence type="ECO:0000256" key="2">
    <source>
        <dbReference type="PROSITE-ProRule" id="PRU00708"/>
    </source>
</evidence>
<dbReference type="InterPro" id="IPR002885">
    <property type="entry name" value="PPR_rpt"/>
</dbReference>
<evidence type="ECO:0000256" key="1">
    <source>
        <dbReference type="ARBA" id="ARBA00022737"/>
    </source>
</evidence>
<evidence type="ECO:0000313" key="4">
    <source>
        <dbReference type="EMBL" id="KAF9601380.1"/>
    </source>
</evidence>
<dbReference type="Gene3D" id="1.25.40.10">
    <property type="entry name" value="Tetratricopeptide repeat domain"/>
    <property type="match status" value="6"/>
</dbReference>
<keyword evidence="5" id="KW-1185">Reference proteome</keyword>
<dbReference type="OrthoDB" id="185373at2759"/>
<feature type="repeat" description="PPR" evidence="2">
    <location>
        <begin position="278"/>
        <end position="312"/>
    </location>
</feature>
<dbReference type="InterPro" id="IPR046848">
    <property type="entry name" value="E_motif"/>
</dbReference>
<comment type="caution">
    <text evidence="4">The sequence shown here is derived from an EMBL/GenBank/DDBJ whole genome shotgun (WGS) entry which is preliminary data.</text>
</comment>
<dbReference type="InterPro" id="IPR032867">
    <property type="entry name" value="DYW_dom"/>
</dbReference>
<dbReference type="Pfam" id="PF14432">
    <property type="entry name" value="DYW_deaminase"/>
    <property type="match status" value="1"/>
</dbReference>
<name>A0A835HL59_9MAGN</name>
<feature type="repeat" description="PPR" evidence="2">
    <location>
        <begin position="243"/>
        <end position="277"/>
    </location>
</feature>
<dbReference type="FunFam" id="1.25.40.10:FF:001093">
    <property type="entry name" value="Pentatricopeptide repeat-containing protein At2g34400"/>
    <property type="match status" value="1"/>
</dbReference>
<dbReference type="PROSITE" id="PS51375">
    <property type="entry name" value="PPR"/>
    <property type="match status" value="7"/>
</dbReference>
<feature type="repeat" description="PPR" evidence="2">
    <location>
        <begin position="142"/>
        <end position="176"/>
    </location>
</feature>
<dbReference type="Pfam" id="PF20431">
    <property type="entry name" value="E_motif"/>
    <property type="match status" value="1"/>
</dbReference>
<dbReference type="EMBL" id="JADFTS010000006">
    <property type="protein sequence ID" value="KAF9601380.1"/>
    <property type="molecule type" value="Genomic_DNA"/>
</dbReference>
<dbReference type="FunFam" id="1.25.40.10:FF:000436">
    <property type="entry name" value="Pentatricopeptide repeat-containing protein At5g39350 family"/>
    <property type="match status" value="1"/>
</dbReference>
<dbReference type="Proteomes" id="UP000631114">
    <property type="component" value="Unassembled WGS sequence"/>
</dbReference>
<dbReference type="GO" id="GO:0008270">
    <property type="term" value="F:zinc ion binding"/>
    <property type="evidence" value="ECO:0007669"/>
    <property type="project" value="InterPro"/>
</dbReference>
<dbReference type="PANTHER" id="PTHR47926">
    <property type="entry name" value="PENTATRICOPEPTIDE REPEAT-CONTAINING PROTEIN"/>
    <property type="match status" value="1"/>
</dbReference>
<evidence type="ECO:0000313" key="5">
    <source>
        <dbReference type="Proteomes" id="UP000631114"/>
    </source>
</evidence>
<feature type="repeat" description="PPR" evidence="2">
    <location>
        <begin position="609"/>
        <end position="643"/>
    </location>
</feature>
<dbReference type="Pfam" id="PF13041">
    <property type="entry name" value="PPR_2"/>
    <property type="match status" value="4"/>
</dbReference>
<gene>
    <name evidence="4" type="ORF">IFM89_019233</name>
</gene>
<evidence type="ECO:0000259" key="3">
    <source>
        <dbReference type="Pfam" id="PF14432"/>
    </source>
</evidence>
<dbReference type="PANTHER" id="PTHR47926:SF421">
    <property type="entry name" value="DYW DOMAIN-CONTAINING PROTEIN"/>
    <property type="match status" value="1"/>
</dbReference>
<proteinExistence type="predicted"/>
<feature type="domain" description="DYW" evidence="3">
    <location>
        <begin position="942"/>
        <end position="1014"/>
    </location>
</feature>
<dbReference type="InterPro" id="IPR046960">
    <property type="entry name" value="PPR_At4g14850-like_plant"/>
</dbReference>
<protein>
    <recommendedName>
        <fullName evidence="3">DYW domain-containing protein</fullName>
    </recommendedName>
</protein>
<dbReference type="InterPro" id="IPR011990">
    <property type="entry name" value="TPR-like_helical_dom_sf"/>
</dbReference>
<feature type="repeat" description="PPR" evidence="2">
    <location>
        <begin position="711"/>
        <end position="745"/>
    </location>
</feature>
<dbReference type="Pfam" id="PF12854">
    <property type="entry name" value="PPR_1"/>
    <property type="match status" value="1"/>
</dbReference>
<dbReference type="Pfam" id="PF01535">
    <property type="entry name" value="PPR"/>
    <property type="match status" value="3"/>
</dbReference>
<reference evidence="4 5" key="1">
    <citation type="submission" date="2020-10" db="EMBL/GenBank/DDBJ databases">
        <title>The Coptis chinensis genome and diversification of protoberbering-type alkaloids.</title>
        <authorList>
            <person name="Wang B."/>
            <person name="Shu S."/>
            <person name="Song C."/>
            <person name="Liu Y."/>
        </authorList>
    </citation>
    <scope>NUCLEOTIDE SEQUENCE [LARGE SCALE GENOMIC DNA]</scope>
    <source>
        <strain evidence="4">HL-2020</strain>
        <tissue evidence="4">Leaf</tissue>
    </source>
</reference>
<feature type="repeat" description="PPR" evidence="2">
    <location>
        <begin position="449"/>
        <end position="483"/>
    </location>
</feature>
<organism evidence="4 5">
    <name type="scientific">Coptis chinensis</name>
    <dbReference type="NCBI Taxonomy" id="261450"/>
    <lineage>
        <taxon>Eukaryota</taxon>
        <taxon>Viridiplantae</taxon>
        <taxon>Streptophyta</taxon>
        <taxon>Embryophyta</taxon>
        <taxon>Tracheophyta</taxon>
        <taxon>Spermatophyta</taxon>
        <taxon>Magnoliopsida</taxon>
        <taxon>Ranunculales</taxon>
        <taxon>Ranunculaceae</taxon>
        <taxon>Coptidoideae</taxon>
        <taxon>Coptis</taxon>
    </lineage>
</organism>
<dbReference type="AlphaFoldDB" id="A0A835HL59"/>
<dbReference type="GO" id="GO:0003723">
    <property type="term" value="F:RNA binding"/>
    <property type="evidence" value="ECO:0007669"/>
    <property type="project" value="InterPro"/>
</dbReference>
<keyword evidence="1" id="KW-0677">Repeat</keyword>